<evidence type="ECO:0000313" key="1">
    <source>
        <dbReference type="EMBL" id="VFK45148.1"/>
    </source>
</evidence>
<gene>
    <name evidence="1" type="ORF">BECKTC1821E_GA0114239_104321</name>
</gene>
<dbReference type="EMBL" id="CAADFT010000043">
    <property type="protein sequence ID" value="VFK45148.1"/>
    <property type="molecule type" value="Genomic_DNA"/>
</dbReference>
<dbReference type="AlphaFoldDB" id="A0A450YUA9"/>
<dbReference type="SUPFAM" id="SSF56801">
    <property type="entry name" value="Acetyl-CoA synthetase-like"/>
    <property type="match status" value="1"/>
</dbReference>
<name>A0A450YUA9_9GAMM</name>
<protein>
    <submittedName>
        <fullName evidence="1">Uncharacterized protein</fullName>
    </submittedName>
</protein>
<organism evidence="1">
    <name type="scientific">Candidatus Kentrum sp. TC</name>
    <dbReference type="NCBI Taxonomy" id="2126339"/>
    <lineage>
        <taxon>Bacteria</taxon>
        <taxon>Pseudomonadati</taxon>
        <taxon>Pseudomonadota</taxon>
        <taxon>Gammaproteobacteria</taxon>
        <taxon>Candidatus Kentrum</taxon>
    </lineage>
</organism>
<reference evidence="1" key="1">
    <citation type="submission" date="2019-02" db="EMBL/GenBank/DDBJ databases">
        <authorList>
            <person name="Gruber-Vodicka R. H."/>
            <person name="Seah K. B. B."/>
        </authorList>
    </citation>
    <scope>NUCLEOTIDE SEQUENCE</scope>
    <source>
        <strain evidence="1">BECK_BZ125</strain>
    </source>
</reference>
<accession>A0A450YUA9</accession>
<sequence length="145" mass="16195">MAPEFSLRIGRFSWRAAPSPSIGWISPLGEAGYGDVFERVVDGRRDRTAIIETECNASYTFSELDPAADRIAYRAGVSMQTRQGFAMKTVLPFSLASLELIKAGKPVLFNRFETPRDIIRLAEHYGIGIFQVASQVFHVPEKQKV</sequence>
<proteinExistence type="predicted"/>